<dbReference type="InterPro" id="IPR000782">
    <property type="entry name" value="FAS1_domain"/>
</dbReference>
<evidence type="ECO:0000313" key="2">
    <source>
        <dbReference type="EMBL" id="BEI91975.1"/>
    </source>
</evidence>
<dbReference type="KEGG" id="ccac:CcaHIS019_0407950"/>
<dbReference type="InterPro" id="IPR050904">
    <property type="entry name" value="Adhesion/Biosynth-related"/>
</dbReference>
<dbReference type="SMART" id="SM00554">
    <property type="entry name" value="FAS1"/>
    <property type="match status" value="2"/>
</dbReference>
<dbReference type="InterPro" id="IPR036378">
    <property type="entry name" value="FAS1_dom_sf"/>
</dbReference>
<feature type="domain" description="FAS1" evidence="1">
    <location>
        <begin position="216"/>
        <end position="396"/>
    </location>
</feature>
<dbReference type="RefSeq" id="XP_060457240.1">
    <property type="nucleotide sequence ID" value="XM_060600669.1"/>
</dbReference>
<evidence type="ECO:0000313" key="3">
    <source>
        <dbReference type="Proteomes" id="UP001233271"/>
    </source>
</evidence>
<dbReference type="PANTHER" id="PTHR10900:SF122">
    <property type="entry name" value="FAS1 DOMAIN-CONTAINING PROTEIN"/>
    <property type="match status" value="1"/>
</dbReference>
<dbReference type="Pfam" id="PF02469">
    <property type="entry name" value="Fasciclin"/>
    <property type="match status" value="1"/>
</dbReference>
<dbReference type="PANTHER" id="PTHR10900">
    <property type="entry name" value="PERIOSTIN-RELATED"/>
    <property type="match status" value="1"/>
</dbReference>
<feature type="domain" description="FAS1" evidence="1">
    <location>
        <begin position="37"/>
        <end position="212"/>
    </location>
</feature>
<sequence>MRLATLVFAPLAHAFVIPFEWDVRWTTNAVESVLGEKQTIWKMIKDDDKYTRIVRILEFEGSVKKELDKDALITFFAPNNEGLTPPKHRTEEVPSLSYVAQALDEEPWLLDDGGDDDDDKDKKRRRKILKRIAHAVLKYHILPDSHDAASLAQNSTMATTLHPHDGSADGLARRIHIGKELVPPGISINFYARVKSSAGASNGQVHELAHPLFPPASVFDEMFIASRWLSTSTSAIQRVGGAKYLEWGYDREKSKPGKPVFSGTPLTTFFAPSNQAWNCLPHRLHLFLFSQFGRHALRKLLMYHAVPHTLVHAELVHHAEHKKAEAELGSLNDPSFRHEFEVHSALGSPLKIVAEKKRVLPIEGAVVTSMTVNGVSVKVLDVVASNGAWHILDKVLCPPHKHKPHMADTDPWDDWEDWFLTWAEDARIQGW</sequence>
<keyword evidence="3" id="KW-1185">Reference proteome</keyword>
<dbReference type="GO" id="GO:0005615">
    <property type="term" value="C:extracellular space"/>
    <property type="evidence" value="ECO:0007669"/>
    <property type="project" value="TreeGrafter"/>
</dbReference>
<dbReference type="GO" id="GO:0016236">
    <property type="term" value="P:macroautophagy"/>
    <property type="evidence" value="ECO:0007669"/>
    <property type="project" value="TreeGrafter"/>
</dbReference>
<evidence type="ECO:0000259" key="1">
    <source>
        <dbReference type="PROSITE" id="PS50213"/>
    </source>
</evidence>
<dbReference type="EMBL" id="AP028215">
    <property type="protein sequence ID" value="BEI91975.1"/>
    <property type="molecule type" value="Genomic_DNA"/>
</dbReference>
<name>A0AA48L4V9_9TREE</name>
<dbReference type="PROSITE" id="PS50213">
    <property type="entry name" value="FAS1"/>
    <property type="match status" value="2"/>
</dbReference>
<dbReference type="Proteomes" id="UP001233271">
    <property type="component" value="Chromosome 4"/>
</dbReference>
<dbReference type="AlphaFoldDB" id="A0AA48L4V9"/>
<gene>
    <name evidence="2" type="ORF">CcaverHIS019_0407950</name>
</gene>
<organism evidence="2 3">
    <name type="scientific">Cutaneotrichosporon cavernicola</name>
    <dbReference type="NCBI Taxonomy" id="279322"/>
    <lineage>
        <taxon>Eukaryota</taxon>
        <taxon>Fungi</taxon>
        <taxon>Dikarya</taxon>
        <taxon>Basidiomycota</taxon>
        <taxon>Agaricomycotina</taxon>
        <taxon>Tremellomycetes</taxon>
        <taxon>Trichosporonales</taxon>
        <taxon>Trichosporonaceae</taxon>
        <taxon>Cutaneotrichosporon</taxon>
    </lineage>
</organism>
<protein>
    <recommendedName>
        <fullName evidence="1">FAS1 domain-containing protein</fullName>
    </recommendedName>
</protein>
<reference evidence="2" key="1">
    <citation type="journal article" date="2023" name="BMC Genomics">
        <title>Chromosome-level genome assemblies of Cutaneotrichosporon spp. (Trichosporonales, Basidiomycota) reveal imbalanced evolution between nucleotide sequences and chromosome synteny.</title>
        <authorList>
            <person name="Kobayashi Y."/>
            <person name="Kayamori A."/>
            <person name="Aoki K."/>
            <person name="Shiwa Y."/>
            <person name="Matsutani M."/>
            <person name="Fujita N."/>
            <person name="Sugita T."/>
            <person name="Iwasaki W."/>
            <person name="Tanaka N."/>
            <person name="Takashima M."/>
        </authorList>
    </citation>
    <scope>NUCLEOTIDE SEQUENCE</scope>
    <source>
        <strain evidence="2">HIS019</strain>
    </source>
</reference>
<dbReference type="GeneID" id="85495845"/>
<proteinExistence type="predicted"/>
<accession>A0AA48L4V9</accession>
<dbReference type="GO" id="GO:0000329">
    <property type="term" value="C:fungal-type vacuole membrane"/>
    <property type="evidence" value="ECO:0007669"/>
    <property type="project" value="TreeGrafter"/>
</dbReference>
<dbReference type="SUPFAM" id="SSF82153">
    <property type="entry name" value="FAS1 domain"/>
    <property type="match status" value="2"/>
</dbReference>
<dbReference type="Gene3D" id="2.30.180.10">
    <property type="entry name" value="FAS1 domain"/>
    <property type="match status" value="2"/>
</dbReference>